<reference evidence="3" key="1">
    <citation type="submission" date="2005-09" db="EMBL/GenBank/DDBJ databases">
        <authorList>
            <person name="Mural R.J."/>
            <person name="Li P.W."/>
            <person name="Adams M.D."/>
            <person name="Amanatides P.G."/>
            <person name="Baden-Tillson H."/>
            <person name="Barnstead M."/>
            <person name="Chin S.H."/>
            <person name="Dew I."/>
            <person name="Evans C.A."/>
            <person name="Ferriera S."/>
            <person name="Flanigan M."/>
            <person name="Fosler C."/>
            <person name="Glodek A."/>
            <person name="Gu Z."/>
            <person name="Holt R.A."/>
            <person name="Jennings D."/>
            <person name="Kraft C.L."/>
            <person name="Lu F."/>
            <person name="Nguyen T."/>
            <person name="Nusskern D.R."/>
            <person name="Pfannkoch C.M."/>
            <person name="Sitter C."/>
            <person name="Sutton G.G."/>
            <person name="Venter J.C."/>
            <person name="Wang Z."/>
            <person name="Woodage T."/>
            <person name="Zheng X.H."/>
            <person name="Zhong F."/>
        </authorList>
    </citation>
    <scope>NUCLEOTIDE SEQUENCE [LARGE SCALE GENOMIC DNA]</scope>
    <source>
        <strain>BN</strain>
        <strain evidence="3">Sprague-Dawley</strain>
    </source>
</reference>
<dbReference type="Proteomes" id="UP000234681">
    <property type="component" value="Chromosome 5"/>
</dbReference>
<name>A6IUT2_RAT</name>
<evidence type="ECO:0000256" key="1">
    <source>
        <dbReference type="SAM" id="MobiDB-lite"/>
    </source>
</evidence>
<sequence length="78" mass="8444">MFLARLTSQLVRSVVPWAGFSRSWPGSGVIGSHAFRPLYSLQPASPSRAASLPARGRRKPNRETGKSGMPLQCSAKMC</sequence>
<keyword evidence="2" id="KW-0808">Transferase</keyword>
<dbReference type="EMBL" id="CH473968">
    <property type="protein sequence ID" value="EDL81333.1"/>
    <property type="molecule type" value="Genomic_DNA"/>
</dbReference>
<dbReference type="RGD" id="1303211">
    <property type="gene designation" value="Aurkaip1"/>
</dbReference>
<dbReference type="AGR" id="RGD:1303211"/>
<keyword evidence="2" id="KW-0418">Kinase</keyword>
<evidence type="ECO:0000313" key="3">
    <source>
        <dbReference type="Proteomes" id="UP000234681"/>
    </source>
</evidence>
<evidence type="ECO:0000313" key="4">
    <source>
        <dbReference type="RGD" id="1303211"/>
    </source>
</evidence>
<evidence type="ECO:0000313" key="2">
    <source>
        <dbReference type="EMBL" id="EDL81333.1"/>
    </source>
</evidence>
<dbReference type="AlphaFoldDB" id="A6IUT2"/>
<feature type="compositionally biased region" description="Low complexity" evidence="1">
    <location>
        <begin position="45"/>
        <end position="54"/>
    </location>
</feature>
<dbReference type="GO" id="GO:0016301">
    <property type="term" value="F:kinase activity"/>
    <property type="evidence" value="ECO:0007669"/>
    <property type="project" value="UniProtKB-KW"/>
</dbReference>
<protein>
    <submittedName>
        <fullName evidence="2">Aurora kinase A interacting protein 1, isoform CRA_b</fullName>
    </submittedName>
</protein>
<gene>
    <name evidence="2 4" type="primary">Aurkaip1</name>
    <name evidence="2" type="ORF">rCG_30903</name>
</gene>
<accession>A6IUT2</accession>
<proteinExistence type="predicted"/>
<organism evidence="2 3">
    <name type="scientific">Rattus norvegicus</name>
    <name type="common">Rat</name>
    <dbReference type="NCBI Taxonomy" id="10116"/>
    <lineage>
        <taxon>Eukaryota</taxon>
        <taxon>Metazoa</taxon>
        <taxon>Chordata</taxon>
        <taxon>Craniata</taxon>
        <taxon>Vertebrata</taxon>
        <taxon>Euteleostomi</taxon>
        <taxon>Mammalia</taxon>
        <taxon>Eutheria</taxon>
        <taxon>Euarchontoglires</taxon>
        <taxon>Glires</taxon>
        <taxon>Rodentia</taxon>
        <taxon>Myomorpha</taxon>
        <taxon>Muroidea</taxon>
        <taxon>Muridae</taxon>
        <taxon>Murinae</taxon>
        <taxon>Rattus</taxon>
    </lineage>
</organism>
<feature type="region of interest" description="Disordered" evidence="1">
    <location>
        <begin position="45"/>
        <end position="78"/>
    </location>
</feature>